<name>A0A4D5RZH9_IXOSC</name>
<accession>A0A4D5RZH9</accession>
<evidence type="ECO:0000313" key="1">
    <source>
        <dbReference type="EMBL" id="MOY42469.1"/>
    </source>
</evidence>
<organism evidence="1">
    <name type="scientific">Ixodes scapularis</name>
    <name type="common">Black-legged tick</name>
    <name type="synonym">Deer tick</name>
    <dbReference type="NCBI Taxonomy" id="6945"/>
    <lineage>
        <taxon>Eukaryota</taxon>
        <taxon>Metazoa</taxon>
        <taxon>Ecdysozoa</taxon>
        <taxon>Arthropoda</taxon>
        <taxon>Chelicerata</taxon>
        <taxon>Arachnida</taxon>
        <taxon>Acari</taxon>
        <taxon>Parasitiformes</taxon>
        <taxon>Ixodida</taxon>
        <taxon>Ixodoidea</taxon>
        <taxon>Ixodidae</taxon>
        <taxon>Ixodinae</taxon>
        <taxon>Ixodes</taxon>
    </lineage>
</organism>
<sequence>MFANFLSRFFFLYLHKKLESDVVKCAHCFSNLSHFCRLCGLVVCNCNNLFVTSEVPECNTCPSRTMFRWLLFSDVCLITNEMWNASTKCKSGIDNSRFFYVQFSLRSSETVGIFPGHIGV</sequence>
<reference evidence="1" key="1">
    <citation type="submission" date="2019-04" db="EMBL/GenBank/DDBJ databases">
        <title>An insight into the mialome of Ixodes scapularis.</title>
        <authorList>
            <person name="Ribeiro J.M."/>
            <person name="Mather T.N."/>
            <person name="Karim S."/>
        </authorList>
    </citation>
    <scope>NUCLEOTIDE SEQUENCE</scope>
</reference>
<protein>
    <submittedName>
        <fullName evidence="1">Putative secreted protein</fullName>
    </submittedName>
</protein>
<dbReference type="AlphaFoldDB" id="A0A4D5RZH9"/>
<dbReference type="EMBL" id="GHJT01008498">
    <property type="protein sequence ID" value="MOY42469.1"/>
    <property type="molecule type" value="Transcribed_RNA"/>
</dbReference>
<proteinExistence type="predicted"/>